<gene>
    <name evidence="1" type="ORF">HPB49_003859</name>
</gene>
<dbReference type="EMBL" id="CM023470">
    <property type="protein sequence ID" value="KAH7977887.1"/>
    <property type="molecule type" value="Genomic_DNA"/>
</dbReference>
<accession>A0ACB8DTX5</accession>
<comment type="caution">
    <text evidence="1">The sequence shown here is derived from an EMBL/GenBank/DDBJ whole genome shotgun (WGS) entry which is preliminary data.</text>
</comment>
<proteinExistence type="predicted"/>
<keyword evidence="2" id="KW-1185">Reference proteome</keyword>
<reference evidence="1" key="1">
    <citation type="submission" date="2020-05" db="EMBL/GenBank/DDBJ databases">
        <title>Large-scale comparative analyses of tick genomes elucidate their genetic diversity and vector capacities.</title>
        <authorList>
            <person name="Jia N."/>
            <person name="Wang J."/>
            <person name="Shi W."/>
            <person name="Du L."/>
            <person name="Sun Y."/>
            <person name="Zhan W."/>
            <person name="Jiang J."/>
            <person name="Wang Q."/>
            <person name="Zhang B."/>
            <person name="Ji P."/>
            <person name="Sakyi L.B."/>
            <person name="Cui X."/>
            <person name="Yuan T."/>
            <person name="Jiang B."/>
            <person name="Yang W."/>
            <person name="Lam T.T.-Y."/>
            <person name="Chang Q."/>
            <person name="Ding S."/>
            <person name="Wang X."/>
            <person name="Zhu J."/>
            <person name="Ruan X."/>
            <person name="Zhao L."/>
            <person name="Wei J."/>
            <person name="Que T."/>
            <person name="Du C."/>
            <person name="Cheng J."/>
            <person name="Dai P."/>
            <person name="Han X."/>
            <person name="Huang E."/>
            <person name="Gao Y."/>
            <person name="Liu J."/>
            <person name="Shao H."/>
            <person name="Ye R."/>
            <person name="Li L."/>
            <person name="Wei W."/>
            <person name="Wang X."/>
            <person name="Wang C."/>
            <person name="Yang T."/>
            <person name="Huo Q."/>
            <person name="Li W."/>
            <person name="Guo W."/>
            <person name="Chen H."/>
            <person name="Zhou L."/>
            <person name="Ni X."/>
            <person name="Tian J."/>
            <person name="Zhou Y."/>
            <person name="Sheng Y."/>
            <person name="Liu T."/>
            <person name="Pan Y."/>
            <person name="Xia L."/>
            <person name="Li J."/>
            <person name="Zhao F."/>
            <person name="Cao W."/>
        </authorList>
    </citation>
    <scope>NUCLEOTIDE SEQUENCE</scope>
    <source>
        <strain evidence="1">Dsil-2018</strain>
    </source>
</reference>
<evidence type="ECO:0000313" key="1">
    <source>
        <dbReference type="EMBL" id="KAH7977887.1"/>
    </source>
</evidence>
<protein>
    <submittedName>
        <fullName evidence="1">Uncharacterized protein</fullName>
    </submittedName>
</protein>
<organism evidence="1 2">
    <name type="scientific">Dermacentor silvarum</name>
    <name type="common">Tick</name>
    <dbReference type="NCBI Taxonomy" id="543639"/>
    <lineage>
        <taxon>Eukaryota</taxon>
        <taxon>Metazoa</taxon>
        <taxon>Ecdysozoa</taxon>
        <taxon>Arthropoda</taxon>
        <taxon>Chelicerata</taxon>
        <taxon>Arachnida</taxon>
        <taxon>Acari</taxon>
        <taxon>Parasitiformes</taxon>
        <taxon>Ixodida</taxon>
        <taxon>Ixodoidea</taxon>
        <taxon>Ixodidae</taxon>
        <taxon>Rhipicephalinae</taxon>
        <taxon>Dermacentor</taxon>
    </lineage>
</organism>
<sequence>MAKGWVSFLAVCLAGLAVLYQVEVEQDRWVASQVITLKASAGDAYRFVTTSEYMSKASEFHTSYHVVEYVPLRKVAVESESWLRPRLELRFESSGDAQCRMHVLVSFRRRSYLFQYTLGPVLHFVSNQQLQRSLFLLRMVFPQ</sequence>
<name>A0ACB8DTX5_DERSI</name>
<evidence type="ECO:0000313" key="2">
    <source>
        <dbReference type="Proteomes" id="UP000821865"/>
    </source>
</evidence>
<dbReference type="Proteomes" id="UP000821865">
    <property type="component" value="Chromosome 1"/>
</dbReference>